<gene>
    <name evidence="25" type="ORF">AGLY_000921</name>
</gene>
<dbReference type="GO" id="GO:0035097">
    <property type="term" value="C:histone methyltransferase complex"/>
    <property type="evidence" value="ECO:0007669"/>
    <property type="project" value="TreeGrafter"/>
</dbReference>
<dbReference type="PROSITE" id="PS50280">
    <property type="entry name" value="SET"/>
    <property type="match status" value="1"/>
</dbReference>
<dbReference type="CDD" id="cd15506">
    <property type="entry name" value="PHD1_KMT2A_like"/>
    <property type="match status" value="1"/>
</dbReference>
<comment type="subcellular location">
    <subcellularLocation>
        <location evidence="1">Nucleus</location>
    </subcellularLocation>
</comment>
<dbReference type="PROSITE" id="PS51805">
    <property type="entry name" value="EPHD"/>
    <property type="match status" value="1"/>
</dbReference>
<evidence type="ECO:0000256" key="12">
    <source>
        <dbReference type="ARBA" id="ARBA00023117"/>
    </source>
</evidence>
<evidence type="ECO:0000256" key="4">
    <source>
        <dbReference type="ARBA" id="ARBA00022679"/>
    </source>
</evidence>
<dbReference type="Pfam" id="PF00628">
    <property type="entry name" value="PHD"/>
    <property type="match status" value="1"/>
</dbReference>
<evidence type="ECO:0000256" key="10">
    <source>
        <dbReference type="ARBA" id="ARBA00022853"/>
    </source>
</evidence>
<keyword evidence="13" id="KW-0238">DNA-binding</keyword>
<evidence type="ECO:0000256" key="11">
    <source>
        <dbReference type="ARBA" id="ARBA00023015"/>
    </source>
</evidence>
<keyword evidence="5" id="KW-0949">S-adenosyl-L-methionine</keyword>
<dbReference type="PROSITE" id="PS51542">
    <property type="entry name" value="FYRN"/>
    <property type="match status" value="1"/>
</dbReference>
<evidence type="ECO:0000256" key="7">
    <source>
        <dbReference type="ARBA" id="ARBA00022737"/>
    </source>
</evidence>
<dbReference type="Gene3D" id="2.170.270.10">
    <property type="entry name" value="SET domain"/>
    <property type="match status" value="1"/>
</dbReference>
<evidence type="ECO:0000259" key="21">
    <source>
        <dbReference type="PROSITE" id="PS50280"/>
    </source>
</evidence>
<keyword evidence="7" id="KW-0677">Repeat</keyword>
<feature type="compositionally biased region" description="Polar residues" evidence="19">
    <location>
        <begin position="1887"/>
        <end position="1906"/>
    </location>
</feature>
<proteinExistence type="predicted"/>
<dbReference type="FunFam" id="2.170.270.10:FF:000004">
    <property type="entry name" value="Histone-lysine N-methyltransferase"/>
    <property type="match status" value="1"/>
</dbReference>
<dbReference type="InterPro" id="IPR001628">
    <property type="entry name" value="Znf_hrmn_rcpt"/>
</dbReference>
<sequence>MVKSRFLGKAPKARCQRTTMIRVGVSDFVDVEAKNARLIAIALNVFRTTFEKDGEQQEFAGFSNSDCEETANKLRETCDRNAVPYDHQNKHKTETVMPSIMSKMDFPKVKKEENSICELNSANKNTSLSSVVSCLDDNLNYTFAKSCKGGPLNMNETSGEVQCGVCGVIRFYKSIAKTKKYGAYSCDSCRKFIAKSIENQNSINRCNNDRGIGQCRIPNGLKSQNGVTRIVSTDSRCKACWLQMCLKRFKLPETTVQRLLDTLPREIAPVLMWVLKKPDPWTINIESCLQKKIIREYKLHKEIISALRDEDSDESNEELYSSENDLDECSDKSDSDMEYNKKKAYNRKKSKLEEKLTNNKIIRRKRKKVEICRDVQQNYTKRATSMRSINATPNLFETKGKRVSIVNILFLYFNKEYKYFNTKGPRIKHVCRTAESVLGQTLATFGNVLENSLDVDGNQTLSVDINASQHIRSDENMINFMEVANDMDSSSKCSKMSLPVENEQDFYLSIQPNRTLQDLMMQDHLNANIDNTEDDKTIDLNFRESYDPDRIAENGFAIVGTEPLTIPRRAVCFLCGSAGMEKLIHCVSCCEPYHKFCVDGVGVAVSSHESEWSKISWTCPKCKVCKGCQSRGKTRPKLTCQRCKDSYHDHCLVDKIVFDRNRPWACPPCRKCKSCQAPQVDYFVGNLALCVMCFQLRQRGNYCPLCQKCYETDDYETKMMECAVCKHWVHSKCEGLSNEKYEVLSTLPEVIEFVCKNCTTESTIPWRAYVDEALKSGFMNVILILGKNKKTCDLIKWSPQKQSPGCVCKKLIIPKFPSLDGPNVATTKTTDEIPKQCVCHGLEGWSKGTPTLVTIKQKVNNNEYESLCQFNDDMLSTIDKFDVPELRLEYKKIVTQVFPWFSSDFEKNSPRKSSYSSSTLPIISPPKFIPKFSFNLLNSDIKAVHDIIGNDENNYYLTPKIDDTRVCQFCKKLGEGIPMREGRLLYCGDNMWAHANCALWSSEVFEEIDGSLQNVQLALSRSKLVRCVVCNEKGASVGCCYRNCVKTYHFQCARKVFCVFNENKTVYCNNHASDTRCSVKDFTLERLIYIEQEDIKQKRKESSEIHILIGSLYISCIGYLHPFLSDSVESIFPINFKAKRYYWSTKEPWKLIQYNWTTKMENYVEKLKIDKLNYTIDHNKQENEIDLIKDEDCKRDIDINLFTSIQVDNLQKCYEALKRKCPIDSTFQAKRCKMDSNINCFTYPNYDTDSEFESTIDETCRMEIFSNSYGLKPKAIPQFDGLYDSSDCESEFELYQLDNLTDVIDDCTNDQPVKCNRCHRTYRTSLSYERHLVNCNFDYEIDSDSESSDDDKCDKKIEDDCLPLVDEVVVREEDNNIVPQQSYVPATQIESDHQQQQQEEPPQTVILQPIHTSYVQPSVTDVQYITINSTQTQSVLPCFQYQTSPTVIVQPSVVDPTTVVLNSPPLDMYVSQSNNLLFSSQPMIVGLDQYTTMSSNYTFTQSPQIYQPTKPVEPISNQYYIINTDPTISNEWSYNITSEIKTERKIVCTQPKVYSNRKLRLTECYDTKENIPNSLVQSIENQAYGVMNIMRNVNPEPWKRPTLKTYPSKRIEEQKISPRRIEEKKILPKCVEPSHLFKTSTPINNTGIVKPSTVMNTVMPISVHTELLESSPVKLGYSSPLNAVSNITPSSLKLNNAISTPLKTEIKPLDSSVKTLKVLPSQKITKEVSSRKLEKMNPSFLKGENSQSLNLQKLDNSSISQLLFSEPTSINSEKPSIMQQVEEPPQSSVHNVEIKSNVSKVETYSSTLVTSINTTPSLNLDKQSNSSIMVNKTLKSYKPMNLEILSPPNSSNFGNDKSHLEKNLSSNSYESIFPKIHNVTEDKSKKVNSSNKEITSSIQENSSQIKTKTDHHITYPRHQWSSSAAEREQTIPHLMFEMSSADGVFCKDRSLVEIWSKLFDAVQVSRNERKMPQLSSSNPYASDITAAIRSLGLSNNFLKYLLEQLSGAKEFVKYKPVYHKGADVVGSTTENNSGCARTGIVVRKNRYDMFSWLASRHRKPPKLSANNEDFGGRRANSLPNEMKYRNMNKALTSTIGVYRSDIHGRGLFCLRDIEQGEYVIEYTGEVSVIRSEVSDVRERLYNKKGIDCYMFRIDQDIVVDATMNGNSSRFINHSCEPNCHSKIETIHGKKHIMILAKRKLLQGEELTYDYKFPLEDDKITCHCLSRKCRKYLN</sequence>
<dbReference type="Pfam" id="PF13771">
    <property type="entry name" value="zf-HC5HC2H"/>
    <property type="match status" value="1"/>
</dbReference>
<dbReference type="InterPro" id="IPR019787">
    <property type="entry name" value="Znf_PHD-finger"/>
</dbReference>
<evidence type="ECO:0000256" key="5">
    <source>
        <dbReference type="ARBA" id="ARBA00022691"/>
    </source>
</evidence>
<dbReference type="SUPFAM" id="SSF57903">
    <property type="entry name" value="FYVE/PHD zinc finger"/>
    <property type="match status" value="3"/>
</dbReference>
<evidence type="ECO:0000256" key="8">
    <source>
        <dbReference type="ARBA" id="ARBA00022771"/>
    </source>
</evidence>
<dbReference type="CDD" id="cd15508">
    <property type="entry name" value="PHD3_KMT2A_like"/>
    <property type="match status" value="1"/>
</dbReference>
<dbReference type="Gene3D" id="1.20.920.10">
    <property type="entry name" value="Bromodomain-like"/>
    <property type="match status" value="1"/>
</dbReference>
<dbReference type="InterPro" id="IPR034732">
    <property type="entry name" value="EPHD"/>
</dbReference>
<evidence type="ECO:0000256" key="15">
    <source>
        <dbReference type="ARBA" id="ARBA00023170"/>
    </source>
</evidence>
<dbReference type="SMART" id="SM00249">
    <property type="entry name" value="PHD"/>
    <property type="match status" value="4"/>
</dbReference>
<dbReference type="OrthoDB" id="308383at2759"/>
<keyword evidence="26" id="KW-1185">Reference proteome</keyword>
<feature type="domain" description="PHD-type" evidence="20">
    <location>
        <begin position="622"/>
        <end position="672"/>
    </location>
</feature>
<evidence type="ECO:0000256" key="14">
    <source>
        <dbReference type="ARBA" id="ARBA00023163"/>
    </source>
</evidence>
<evidence type="ECO:0000256" key="19">
    <source>
        <dbReference type="SAM" id="MobiDB-lite"/>
    </source>
</evidence>
<accession>A0A6G0U8C8</accession>
<dbReference type="Pfam" id="PF05964">
    <property type="entry name" value="FYRN"/>
    <property type="match status" value="1"/>
</dbReference>
<keyword evidence="4" id="KW-0808">Transferase</keyword>
<dbReference type="InterPro" id="IPR001965">
    <property type="entry name" value="Znf_PHD"/>
</dbReference>
<evidence type="ECO:0000256" key="2">
    <source>
        <dbReference type="ARBA" id="ARBA00012183"/>
    </source>
</evidence>
<dbReference type="GO" id="GO:0042800">
    <property type="term" value="F:histone H3K4 methyltransferase activity"/>
    <property type="evidence" value="ECO:0007669"/>
    <property type="project" value="TreeGrafter"/>
</dbReference>
<keyword evidence="16" id="KW-0539">Nucleus</keyword>
<dbReference type="SUPFAM" id="SSF82199">
    <property type="entry name" value="SET domain"/>
    <property type="match status" value="1"/>
</dbReference>
<dbReference type="InterPro" id="IPR036427">
    <property type="entry name" value="Bromodomain-like_sf"/>
</dbReference>
<evidence type="ECO:0000256" key="9">
    <source>
        <dbReference type="ARBA" id="ARBA00022833"/>
    </source>
</evidence>
<evidence type="ECO:0000256" key="18">
    <source>
        <dbReference type="PROSITE-ProRule" id="PRU00146"/>
    </source>
</evidence>
<dbReference type="InterPro" id="IPR003888">
    <property type="entry name" value="FYrich_N"/>
</dbReference>
<dbReference type="GO" id="GO:0045893">
    <property type="term" value="P:positive regulation of DNA-templated transcription"/>
    <property type="evidence" value="ECO:0007669"/>
    <property type="project" value="TreeGrafter"/>
</dbReference>
<name>A0A6G0U8C8_APHGL</name>
<dbReference type="GO" id="GO:0140949">
    <property type="term" value="F:histone H3K9 trimethyltransferase activity"/>
    <property type="evidence" value="ECO:0007669"/>
    <property type="project" value="UniProtKB-EC"/>
</dbReference>
<dbReference type="FunFam" id="3.30.40.10:FF:000002">
    <property type="entry name" value="Histone-lysine N-methyltransferase"/>
    <property type="match status" value="1"/>
</dbReference>
<dbReference type="GO" id="GO:0005700">
    <property type="term" value="C:polytene chromosome"/>
    <property type="evidence" value="ECO:0007669"/>
    <property type="project" value="UniProtKB-ARBA"/>
</dbReference>
<keyword evidence="3" id="KW-0489">Methyltransferase</keyword>
<evidence type="ECO:0000259" key="22">
    <source>
        <dbReference type="PROSITE" id="PS50868"/>
    </source>
</evidence>
<keyword evidence="8 18" id="KW-0863">Zinc-finger</keyword>
<reference evidence="25 26" key="1">
    <citation type="submission" date="2019-08" db="EMBL/GenBank/DDBJ databases">
        <title>The genome of the soybean aphid Biotype 1, its phylome, world population structure and adaptation to the North American continent.</title>
        <authorList>
            <person name="Giordano R."/>
            <person name="Donthu R.K."/>
            <person name="Hernandez A.G."/>
            <person name="Wright C.L."/>
            <person name="Zimin A.V."/>
        </authorList>
    </citation>
    <scope>NUCLEOTIDE SEQUENCE [LARGE SCALE GENOMIC DNA]</scope>
    <source>
        <tissue evidence="25">Whole aphids</tissue>
    </source>
</reference>
<dbReference type="Pfam" id="PF00856">
    <property type="entry name" value="SET"/>
    <property type="match status" value="1"/>
</dbReference>
<dbReference type="InterPro" id="IPR003616">
    <property type="entry name" value="Post-SET_dom"/>
</dbReference>
<dbReference type="EC" id="2.1.1.355" evidence="2"/>
<dbReference type="InterPro" id="IPR013088">
    <property type="entry name" value="Znf_NHR/GATA"/>
</dbReference>
<dbReference type="InterPro" id="IPR013083">
    <property type="entry name" value="Znf_RING/FYVE/PHD"/>
</dbReference>
<comment type="caution">
    <text evidence="25">The sequence shown here is derived from an EMBL/GenBank/DDBJ whole genome shotgun (WGS) entry which is preliminary data.</text>
</comment>
<dbReference type="GO" id="GO:0032259">
    <property type="term" value="P:methylation"/>
    <property type="evidence" value="ECO:0007669"/>
    <property type="project" value="UniProtKB-KW"/>
</dbReference>
<evidence type="ECO:0000313" key="25">
    <source>
        <dbReference type="EMBL" id="KAE9545378.1"/>
    </source>
</evidence>
<evidence type="ECO:0000256" key="3">
    <source>
        <dbReference type="ARBA" id="ARBA00022603"/>
    </source>
</evidence>
<dbReference type="PROSITE" id="PS51030">
    <property type="entry name" value="NUCLEAR_REC_DBD_2"/>
    <property type="match status" value="1"/>
</dbReference>
<dbReference type="InterPro" id="IPR011011">
    <property type="entry name" value="Znf_FYVE_PHD"/>
</dbReference>
<dbReference type="InterPro" id="IPR046341">
    <property type="entry name" value="SET_dom_sf"/>
</dbReference>
<dbReference type="SMART" id="SM00317">
    <property type="entry name" value="SET"/>
    <property type="match status" value="1"/>
</dbReference>
<dbReference type="PROSITE" id="PS50016">
    <property type="entry name" value="ZF_PHD_2"/>
    <property type="match status" value="3"/>
</dbReference>
<feature type="region of interest" description="Disordered" evidence="19">
    <location>
        <begin position="1883"/>
        <end position="1909"/>
    </location>
</feature>
<keyword evidence="10" id="KW-0156">Chromatin regulator</keyword>
<dbReference type="PANTHER" id="PTHR45838:SF4">
    <property type="entry name" value="HISTONE-LYSINE N-METHYLTRANSFERASE TRITHORAX"/>
    <property type="match status" value="1"/>
</dbReference>
<feature type="domain" description="Nuclear receptor" evidence="23">
    <location>
        <begin position="160"/>
        <end position="258"/>
    </location>
</feature>
<evidence type="ECO:0000256" key="6">
    <source>
        <dbReference type="ARBA" id="ARBA00022723"/>
    </source>
</evidence>
<dbReference type="GO" id="GO:0098687">
    <property type="term" value="C:chromosomal region"/>
    <property type="evidence" value="ECO:0007669"/>
    <property type="project" value="UniProtKB-ARBA"/>
</dbReference>
<dbReference type="PROSITE" id="PS50868">
    <property type="entry name" value="POST_SET"/>
    <property type="match status" value="1"/>
</dbReference>
<dbReference type="InterPro" id="IPR003889">
    <property type="entry name" value="FYrich_C"/>
</dbReference>
<evidence type="ECO:0000259" key="24">
    <source>
        <dbReference type="PROSITE" id="PS51805"/>
    </source>
</evidence>
<dbReference type="InterPro" id="IPR001214">
    <property type="entry name" value="SET_dom"/>
</dbReference>
<feature type="domain" description="SET" evidence="21">
    <location>
        <begin position="2093"/>
        <end position="2211"/>
    </location>
</feature>
<dbReference type="Proteomes" id="UP000475862">
    <property type="component" value="Unassembled WGS sequence"/>
</dbReference>
<dbReference type="EMBL" id="VYZN01000001">
    <property type="protein sequence ID" value="KAE9545378.1"/>
    <property type="molecule type" value="Genomic_DNA"/>
</dbReference>
<dbReference type="Gene3D" id="3.30.40.10">
    <property type="entry name" value="Zinc/RING finger domain, C3HC4 (zinc finger)"/>
    <property type="match status" value="3"/>
</dbReference>
<evidence type="ECO:0000256" key="17">
    <source>
        <dbReference type="ARBA" id="ARBA00071661"/>
    </source>
</evidence>
<dbReference type="Gene3D" id="3.30.50.10">
    <property type="entry name" value="Erythroid Transcription Factor GATA-1, subunit A"/>
    <property type="match status" value="1"/>
</dbReference>
<feature type="domain" description="PHD-type" evidence="24">
    <location>
        <begin position="964"/>
        <end position="1072"/>
    </location>
</feature>
<organism evidence="25 26">
    <name type="scientific">Aphis glycines</name>
    <name type="common">Soybean aphid</name>
    <dbReference type="NCBI Taxonomy" id="307491"/>
    <lineage>
        <taxon>Eukaryota</taxon>
        <taxon>Metazoa</taxon>
        <taxon>Ecdysozoa</taxon>
        <taxon>Arthropoda</taxon>
        <taxon>Hexapoda</taxon>
        <taxon>Insecta</taxon>
        <taxon>Pterygota</taxon>
        <taxon>Neoptera</taxon>
        <taxon>Paraneoptera</taxon>
        <taxon>Hemiptera</taxon>
        <taxon>Sternorrhyncha</taxon>
        <taxon>Aphidomorpha</taxon>
        <taxon>Aphidoidea</taxon>
        <taxon>Aphididae</taxon>
        <taxon>Aphidini</taxon>
        <taxon>Aphis</taxon>
        <taxon>Aphis</taxon>
    </lineage>
</organism>
<feature type="domain" description="Post-SET" evidence="22">
    <location>
        <begin position="2217"/>
        <end position="2233"/>
    </location>
</feature>
<dbReference type="GO" id="GO:0043565">
    <property type="term" value="F:sequence-specific DNA binding"/>
    <property type="evidence" value="ECO:0007669"/>
    <property type="project" value="InterPro"/>
</dbReference>
<dbReference type="Pfam" id="PF05965">
    <property type="entry name" value="FYRC"/>
    <property type="match status" value="1"/>
</dbReference>
<dbReference type="GO" id="GO:0008270">
    <property type="term" value="F:zinc ion binding"/>
    <property type="evidence" value="ECO:0007669"/>
    <property type="project" value="UniProtKB-KW"/>
</dbReference>
<feature type="domain" description="PHD-type" evidence="20">
    <location>
        <begin position="700"/>
        <end position="761"/>
    </location>
</feature>
<keyword evidence="14" id="KW-0804">Transcription</keyword>
<dbReference type="Gene3D" id="3.30.160.360">
    <property type="match status" value="1"/>
</dbReference>
<keyword evidence="11" id="KW-0805">Transcription regulation</keyword>
<feature type="region of interest" description="Disordered" evidence="19">
    <location>
        <begin position="314"/>
        <end position="335"/>
    </location>
</feature>
<dbReference type="GO" id="GO:0003700">
    <property type="term" value="F:DNA-binding transcription factor activity"/>
    <property type="evidence" value="ECO:0007669"/>
    <property type="project" value="InterPro"/>
</dbReference>
<dbReference type="PANTHER" id="PTHR45838">
    <property type="entry name" value="HISTONE-LYSINE-N-METHYLTRANSFERASE 2 KMT2 FAMILY MEMBER"/>
    <property type="match status" value="1"/>
</dbReference>
<keyword evidence="12" id="KW-0103">Bromodomain</keyword>
<evidence type="ECO:0000256" key="13">
    <source>
        <dbReference type="ARBA" id="ARBA00023125"/>
    </source>
</evidence>
<evidence type="ECO:0000259" key="20">
    <source>
        <dbReference type="PROSITE" id="PS50016"/>
    </source>
</evidence>
<keyword evidence="15" id="KW-0675">Receptor</keyword>
<evidence type="ECO:0000313" key="26">
    <source>
        <dbReference type="Proteomes" id="UP000475862"/>
    </source>
</evidence>
<evidence type="ECO:0000256" key="16">
    <source>
        <dbReference type="ARBA" id="ARBA00023242"/>
    </source>
</evidence>
<dbReference type="SMART" id="SM00542">
    <property type="entry name" value="FYRC"/>
    <property type="match status" value="1"/>
</dbReference>
<evidence type="ECO:0000259" key="23">
    <source>
        <dbReference type="PROSITE" id="PS51030"/>
    </source>
</evidence>
<keyword evidence="9" id="KW-0862">Zinc</keyword>
<evidence type="ECO:0000256" key="1">
    <source>
        <dbReference type="ARBA" id="ARBA00004123"/>
    </source>
</evidence>
<protein>
    <recommendedName>
        <fullName evidence="17">Histone-lysine N-methyltransferase trithorax</fullName>
        <ecNumber evidence="2">2.1.1.355</ecNumber>
    </recommendedName>
</protein>
<dbReference type="SMART" id="SM00541">
    <property type="entry name" value="FYRN"/>
    <property type="match status" value="1"/>
</dbReference>
<keyword evidence="6" id="KW-0479">Metal-binding</keyword>
<feature type="domain" description="PHD-type" evidence="20">
    <location>
        <begin position="569"/>
        <end position="625"/>
    </location>
</feature>